<evidence type="ECO:0000256" key="1">
    <source>
        <dbReference type="SAM" id="Phobius"/>
    </source>
</evidence>
<dbReference type="RefSeq" id="WP_061567385.1">
    <property type="nucleotide sequence ID" value="NZ_LQYV01000061.1"/>
</dbReference>
<feature type="transmembrane region" description="Helical" evidence="1">
    <location>
        <begin position="6"/>
        <end position="27"/>
    </location>
</feature>
<protein>
    <submittedName>
        <fullName evidence="2">Uncharacterized protein</fullName>
    </submittedName>
</protein>
<comment type="caution">
    <text evidence="2">The sequence shown here is derived from an EMBL/GenBank/DDBJ whole genome shotgun (WGS) entry which is preliminary data.</text>
</comment>
<proteinExistence type="predicted"/>
<dbReference type="Proteomes" id="UP000075424">
    <property type="component" value="Unassembled WGS sequence"/>
</dbReference>
<sequence length="70" mass="8143">MSIVEIIEVVFLLIVYFAGGFAVWDDVIDWKDAGLKEILLLIFWFPVIFTLLVVFIVQEIFSFVMKKVSK</sequence>
<accession>A0A150MR80</accession>
<dbReference type="PATRIC" id="fig|1422.18.peg.3272"/>
<keyword evidence="1" id="KW-0472">Membrane</keyword>
<organism evidence="2 3">
    <name type="scientific">Geobacillus stearothermophilus</name>
    <name type="common">Bacillus stearothermophilus</name>
    <dbReference type="NCBI Taxonomy" id="1422"/>
    <lineage>
        <taxon>Bacteria</taxon>
        <taxon>Bacillati</taxon>
        <taxon>Bacillota</taxon>
        <taxon>Bacilli</taxon>
        <taxon>Bacillales</taxon>
        <taxon>Anoxybacillaceae</taxon>
        <taxon>Geobacillus</taxon>
    </lineage>
</organism>
<feature type="transmembrane region" description="Helical" evidence="1">
    <location>
        <begin position="39"/>
        <end position="61"/>
    </location>
</feature>
<keyword evidence="1" id="KW-0812">Transmembrane</keyword>
<evidence type="ECO:0000313" key="2">
    <source>
        <dbReference type="EMBL" id="KYD26961.1"/>
    </source>
</evidence>
<keyword evidence="1" id="KW-1133">Transmembrane helix</keyword>
<dbReference type="AlphaFoldDB" id="A0A150MR80"/>
<reference evidence="2 3" key="1">
    <citation type="submission" date="2016-01" db="EMBL/GenBank/DDBJ databases">
        <title>Draft Genome Sequences of Seven Thermophilic Sporeformers Isolated from Foods.</title>
        <authorList>
            <person name="Berendsen E.M."/>
            <person name="Wells-Bennik M.H."/>
            <person name="Krawcyk A.O."/>
            <person name="De Jong A."/>
            <person name="Holsappel S."/>
            <person name="Eijlander R.T."/>
            <person name="Kuipers O.P."/>
        </authorList>
    </citation>
    <scope>NUCLEOTIDE SEQUENCE [LARGE SCALE GENOMIC DNA]</scope>
    <source>
        <strain evidence="2 3">B4109</strain>
    </source>
</reference>
<evidence type="ECO:0000313" key="3">
    <source>
        <dbReference type="Proteomes" id="UP000075424"/>
    </source>
</evidence>
<gene>
    <name evidence="2" type="ORF">B4109_3144</name>
</gene>
<dbReference type="EMBL" id="LQYV01000061">
    <property type="protein sequence ID" value="KYD26961.1"/>
    <property type="molecule type" value="Genomic_DNA"/>
</dbReference>
<name>A0A150MR80_GEOSE</name>